<sequence length="110" mass="12995">MWISQIQINRQLFSHQKWPIKTKTQQYLLFTSTLLGSIIYKRLSFFHPSPLAIRILLKQTSTLFQFKHYPVLLQQSHPFGHLYTDKMKSEIPHEAESYSEIIVIIALLPL</sequence>
<dbReference type="EMBL" id="CAJJDP010000104">
    <property type="protein sequence ID" value="CAD8193344.1"/>
    <property type="molecule type" value="Genomic_DNA"/>
</dbReference>
<keyword evidence="2" id="KW-1185">Reference proteome</keyword>
<organism evidence="1 2">
    <name type="scientific">Paramecium octaurelia</name>
    <dbReference type="NCBI Taxonomy" id="43137"/>
    <lineage>
        <taxon>Eukaryota</taxon>
        <taxon>Sar</taxon>
        <taxon>Alveolata</taxon>
        <taxon>Ciliophora</taxon>
        <taxon>Intramacronucleata</taxon>
        <taxon>Oligohymenophorea</taxon>
        <taxon>Peniculida</taxon>
        <taxon>Parameciidae</taxon>
        <taxon>Paramecium</taxon>
    </lineage>
</organism>
<comment type="caution">
    <text evidence="1">The sequence shown here is derived from an EMBL/GenBank/DDBJ whole genome shotgun (WGS) entry which is preliminary data.</text>
</comment>
<dbReference type="AlphaFoldDB" id="A0A8S1WTE0"/>
<evidence type="ECO:0000313" key="2">
    <source>
        <dbReference type="Proteomes" id="UP000683925"/>
    </source>
</evidence>
<reference evidence="1" key="1">
    <citation type="submission" date="2021-01" db="EMBL/GenBank/DDBJ databases">
        <authorList>
            <consortium name="Genoscope - CEA"/>
            <person name="William W."/>
        </authorList>
    </citation>
    <scope>NUCLEOTIDE SEQUENCE</scope>
</reference>
<accession>A0A8S1WTE0</accession>
<gene>
    <name evidence="1" type="ORF">POCTA_138.1.T1040098</name>
</gene>
<proteinExistence type="predicted"/>
<dbReference type="Proteomes" id="UP000683925">
    <property type="component" value="Unassembled WGS sequence"/>
</dbReference>
<evidence type="ECO:0000313" key="1">
    <source>
        <dbReference type="EMBL" id="CAD8193344.1"/>
    </source>
</evidence>
<protein>
    <submittedName>
        <fullName evidence="1">Uncharacterized protein</fullName>
    </submittedName>
</protein>
<name>A0A8S1WTE0_PAROT</name>